<gene>
    <name evidence="1" type="ORF">AWN90_11290</name>
</gene>
<dbReference type="AlphaFoldDB" id="A0A164HEM8"/>
<protein>
    <submittedName>
        <fullName evidence="1">Uncharacterized protein</fullName>
    </submittedName>
</protein>
<proteinExistence type="predicted"/>
<sequence length="217" mass="23001">MEFDLPVANEIVRLHTHFTVPAQPPAVGTMFLWPGLEPSQGGRNYDPVGLGVLQPVLTWGDSCAPTAQPPTYSSWWISGEYVNVGNDPDFSGCHSGSAMAPQVGDALDADFTLDQSTGVWTQTVTGPSGSVNYAINLQQQAQNRAIFAIEPWDNAQYAGPLVFSDTTITFRDDSEQSCTQPSIAYGGAGGTISAPTAIDAKHCHVDTISVNGQSVTP</sequence>
<accession>A0A164HEM8</accession>
<organism evidence="1 2">
    <name type="scientific">Nocardia terpenica</name>
    <dbReference type="NCBI Taxonomy" id="455432"/>
    <lineage>
        <taxon>Bacteria</taxon>
        <taxon>Bacillati</taxon>
        <taxon>Actinomycetota</taxon>
        <taxon>Actinomycetes</taxon>
        <taxon>Mycobacteriales</taxon>
        <taxon>Nocardiaceae</taxon>
        <taxon>Nocardia</taxon>
    </lineage>
</organism>
<evidence type="ECO:0000313" key="1">
    <source>
        <dbReference type="EMBL" id="KZM68448.1"/>
    </source>
</evidence>
<reference evidence="1 2" key="1">
    <citation type="submission" date="2016-04" db="EMBL/GenBank/DDBJ databases">
        <authorList>
            <person name="Evans L.H."/>
            <person name="Alamgir A."/>
            <person name="Owens N."/>
            <person name="Weber N.D."/>
            <person name="Virtaneva K."/>
            <person name="Barbian K."/>
            <person name="Babar A."/>
            <person name="Rosenke K."/>
        </authorList>
    </citation>
    <scope>NUCLEOTIDE SEQUENCE [LARGE SCALE GENOMIC DNA]</scope>
    <source>
        <strain evidence="1 2">IFM 0406</strain>
    </source>
</reference>
<dbReference type="Proteomes" id="UP000076512">
    <property type="component" value="Unassembled WGS sequence"/>
</dbReference>
<dbReference type="EMBL" id="LWGR01000021">
    <property type="protein sequence ID" value="KZM68448.1"/>
    <property type="molecule type" value="Genomic_DNA"/>
</dbReference>
<evidence type="ECO:0000313" key="2">
    <source>
        <dbReference type="Proteomes" id="UP000076512"/>
    </source>
</evidence>
<comment type="caution">
    <text evidence="1">The sequence shown here is derived from an EMBL/GenBank/DDBJ whole genome shotgun (WGS) entry which is preliminary data.</text>
</comment>
<keyword evidence="2" id="KW-1185">Reference proteome</keyword>
<name>A0A164HEM8_9NOCA</name>